<dbReference type="Proteomes" id="UP001642360">
    <property type="component" value="Unassembled WGS sequence"/>
</dbReference>
<reference evidence="2 3" key="1">
    <citation type="submission" date="2024-02" db="EMBL/GenBank/DDBJ databases">
        <authorList>
            <person name="Vignale AGUSTIN F."/>
            <person name="Sosa J E."/>
            <person name="Modenutti C."/>
        </authorList>
    </citation>
    <scope>NUCLEOTIDE SEQUENCE [LARGE SCALE GENOMIC DNA]</scope>
</reference>
<sequence>MGGGRGRSRTQRKHFRQGRENVWKRSKVDSQQEQEGDAGNSNPPWEPFATQNPSFDEYYK</sequence>
<dbReference type="EMBL" id="CAUOFW020003981">
    <property type="protein sequence ID" value="CAK9163278.1"/>
    <property type="molecule type" value="Genomic_DNA"/>
</dbReference>
<comment type="caution">
    <text evidence="2">The sequence shown here is derived from an EMBL/GenBank/DDBJ whole genome shotgun (WGS) entry which is preliminary data.</text>
</comment>
<feature type="compositionally biased region" description="Polar residues" evidence="1">
    <location>
        <begin position="31"/>
        <end position="54"/>
    </location>
</feature>
<accession>A0ABC8T1H2</accession>
<organism evidence="2 3">
    <name type="scientific">Ilex paraguariensis</name>
    <name type="common">yerba mate</name>
    <dbReference type="NCBI Taxonomy" id="185542"/>
    <lineage>
        <taxon>Eukaryota</taxon>
        <taxon>Viridiplantae</taxon>
        <taxon>Streptophyta</taxon>
        <taxon>Embryophyta</taxon>
        <taxon>Tracheophyta</taxon>
        <taxon>Spermatophyta</taxon>
        <taxon>Magnoliopsida</taxon>
        <taxon>eudicotyledons</taxon>
        <taxon>Gunneridae</taxon>
        <taxon>Pentapetalae</taxon>
        <taxon>asterids</taxon>
        <taxon>campanulids</taxon>
        <taxon>Aquifoliales</taxon>
        <taxon>Aquifoliaceae</taxon>
        <taxon>Ilex</taxon>
    </lineage>
</organism>
<feature type="region of interest" description="Disordered" evidence="1">
    <location>
        <begin position="1"/>
        <end position="60"/>
    </location>
</feature>
<feature type="compositionally biased region" description="Basic residues" evidence="1">
    <location>
        <begin position="1"/>
        <end position="16"/>
    </location>
</feature>
<evidence type="ECO:0000313" key="3">
    <source>
        <dbReference type="Proteomes" id="UP001642360"/>
    </source>
</evidence>
<name>A0ABC8T1H2_9AQUA</name>
<protein>
    <submittedName>
        <fullName evidence="2">Uncharacterized protein</fullName>
    </submittedName>
</protein>
<gene>
    <name evidence="2" type="ORF">ILEXP_LOCUS32317</name>
</gene>
<keyword evidence="3" id="KW-1185">Reference proteome</keyword>
<feature type="non-terminal residue" evidence="2">
    <location>
        <position position="60"/>
    </location>
</feature>
<proteinExistence type="predicted"/>
<feature type="compositionally biased region" description="Basic and acidic residues" evidence="1">
    <location>
        <begin position="17"/>
        <end position="30"/>
    </location>
</feature>
<evidence type="ECO:0000313" key="2">
    <source>
        <dbReference type="EMBL" id="CAK9163278.1"/>
    </source>
</evidence>
<evidence type="ECO:0000256" key="1">
    <source>
        <dbReference type="SAM" id="MobiDB-lite"/>
    </source>
</evidence>
<dbReference type="AlphaFoldDB" id="A0ABC8T1H2"/>